<evidence type="ECO:0000313" key="2">
    <source>
        <dbReference type="Proteomes" id="UP000828390"/>
    </source>
</evidence>
<keyword evidence="2" id="KW-1185">Reference proteome</keyword>
<evidence type="ECO:0000313" key="1">
    <source>
        <dbReference type="EMBL" id="KAH3865535.1"/>
    </source>
</evidence>
<organism evidence="1 2">
    <name type="scientific">Dreissena polymorpha</name>
    <name type="common">Zebra mussel</name>
    <name type="synonym">Mytilus polymorpha</name>
    <dbReference type="NCBI Taxonomy" id="45954"/>
    <lineage>
        <taxon>Eukaryota</taxon>
        <taxon>Metazoa</taxon>
        <taxon>Spiralia</taxon>
        <taxon>Lophotrochozoa</taxon>
        <taxon>Mollusca</taxon>
        <taxon>Bivalvia</taxon>
        <taxon>Autobranchia</taxon>
        <taxon>Heteroconchia</taxon>
        <taxon>Euheterodonta</taxon>
        <taxon>Imparidentia</taxon>
        <taxon>Neoheterodontei</taxon>
        <taxon>Myida</taxon>
        <taxon>Dreissenoidea</taxon>
        <taxon>Dreissenidae</taxon>
        <taxon>Dreissena</taxon>
    </lineage>
</organism>
<name>A0A9D4LUZ1_DREPO</name>
<comment type="caution">
    <text evidence="1">The sequence shown here is derived from an EMBL/GenBank/DDBJ whole genome shotgun (WGS) entry which is preliminary data.</text>
</comment>
<reference evidence="1" key="1">
    <citation type="journal article" date="2019" name="bioRxiv">
        <title>The Genome of the Zebra Mussel, Dreissena polymorpha: A Resource for Invasive Species Research.</title>
        <authorList>
            <person name="McCartney M.A."/>
            <person name="Auch B."/>
            <person name="Kono T."/>
            <person name="Mallez S."/>
            <person name="Zhang Y."/>
            <person name="Obille A."/>
            <person name="Becker A."/>
            <person name="Abrahante J.E."/>
            <person name="Garbe J."/>
            <person name="Badalamenti J.P."/>
            <person name="Herman A."/>
            <person name="Mangelson H."/>
            <person name="Liachko I."/>
            <person name="Sullivan S."/>
            <person name="Sone E.D."/>
            <person name="Koren S."/>
            <person name="Silverstein K.A.T."/>
            <person name="Beckman K.B."/>
            <person name="Gohl D.M."/>
        </authorList>
    </citation>
    <scope>NUCLEOTIDE SEQUENCE</scope>
    <source>
        <strain evidence="1">Duluth1</strain>
        <tissue evidence="1">Whole animal</tissue>
    </source>
</reference>
<dbReference type="Proteomes" id="UP000828390">
    <property type="component" value="Unassembled WGS sequence"/>
</dbReference>
<reference evidence="1" key="2">
    <citation type="submission" date="2020-11" db="EMBL/GenBank/DDBJ databases">
        <authorList>
            <person name="McCartney M.A."/>
            <person name="Auch B."/>
            <person name="Kono T."/>
            <person name="Mallez S."/>
            <person name="Becker A."/>
            <person name="Gohl D.M."/>
            <person name="Silverstein K.A.T."/>
            <person name="Koren S."/>
            <person name="Bechman K.B."/>
            <person name="Herman A."/>
            <person name="Abrahante J.E."/>
            <person name="Garbe J."/>
        </authorList>
    </citation>
    <scope>NUCLEOTIDE SEQUENCE</scope>
    <source>
        <strain evidence="1">Duluth1</strain>
        <tissue evidence="1">Whole animal</tissue>
    </source>
</reference>
<gene>
    <name evidence="1" type="ORF">DPMN_028575</name>
</gene>
<accession>A0A9D4LUZ1</accession>
<protein>
    <submittedName>
        <fullName evidence="1">Uncharacterized protein</fullName>
    </submittedName>
</protein>
<sequence>MFCAIEYNVPYNAHPTLSSVLLRLKPTPYYLQASERLEKSESSALRLEHHHVNRMTTGRHSDGYRRGIDPVPQECRKVLINRALSGRQSCGQRPCSLRAKGVHRKRAASRNRLNIWKNHSDVKDDETIPLRAKRDPFA</sequence>
<dbReference type="EMBL" id="JAIWYP010000002">
    <property type="protein sequence ID" value="KAH3865535.1"/>
    <property type="molecule type" value="Genomic_DNA"/>
</dbReference>
<dbReference type="AlphaFoldDB" id="A0A9D4LUZ1"/>
<proteinExistence type="predicted"/>